<dbReference type="PROSITE" id="PS51599">
    <property type="entry name" value="SAM_PEMT_PEM2"/>
    <property type="match status" value="1"/>
</dbReference>
<evidence type="ECO:0000256" key="13">
    <source>
        <dbReference type="ARBA" id="ARBA00023209"/>
    </source>
</evidence>
<evidence type="ECO:0000256" key="10">
    <source>
        <dbReference type="ARBA" id="ARBA00023098"/>
    </source>
</evidence>
<feature type="topological domain" description="Lumenal" evidence="17">
    <location>
        <begin position="1"/>
        <end position="29"/>
    </location>
</feature>
<dbReference type="PANTHER" id="PTHR15458:SF5">
    <property type="entry name" value="PHOSPHATIDYLETHANOLAMINE N-METHYLTRANSFERASE"/>
    <property type="match status" value="1"/>
</dbReference>
<dbReference type="RefSeq" id="XP_041406480.1">
    <property type="nucleotide sequence ID" value="XM_041550546.1"/>
</dbReference>
<keyword evidence="11 17" id="KW-0496">Mitochondrion</keyword>
<gene>
    <name evidence="19" type="ORF">KABA2_04S10758</name>
</gene>
<dbReference type="EC" id="2.1.1.71" evidence="17"/>
<comment type="similarity">
    <text evidence="17">Belongs to the class VI-like SAM-binding methyltransferase superfamily. PEMT/PEM2 methyltransferase family.</text>
</comment>
<dbReference type="Proteomes" id="UP000644660">
    <property type="component" value="Unassembled WGS sequence"/>
</dbReference>
<dbReference type="GO" id="GO:0000773">
    <property type="term" value="F:phosphatidyl-N-methylethanolamine N-methyltransferase activity"/>
    <property type="evidence" value="ECO:0007669"/>
    <property type="project" value="UniProtKB-UniRule"/>
</dbReference>
<evidence type="ECO:0000256" key="2">
    <source>
        <dbReference type="ARBA" id="ARBA00005189"/>
    </source>
</evidence>
<organism evidence="19 20">
    <name type="scientific">Maudiozyma barnettii</name>
    <dbReference type="NCBI Taxonomy" id="61262"/>
    <lineage>
        <taxon>Eukaryota</taxon>
        <taxon>Fungi</taxon>
        <taxon>Dikarya</taxon>
        <taxon>Ascomycota</taxon>
        <taxon>Saccharomycotina</taxon>
        <taxon>Saccharomycetes</taxon>
        <taxon>Saccharomycetales</taxon>
        <taxon>Saccharomycetaceae</taxon>
        <taxon>Maudiozyma</taxon>
    </lineage>
</organism>
<evidence type="ECO:0000256" key="11">
    <source>
        <dbReference type="ARBA" id="ARBA00023128"/>
    </source>
</evidence>
<keyword evidence="14 17" id="KW-1208">Phospholipid metabolism</keyword>
<keyword evidence="8 17" id="KW-0256">Endoplasmic reticulum</keyword>
<evidence type="ECO:0000313" key="20">
    <source>
        <dbReference type="Proteomes" id="UP000644660"/>
    </source>
</evidence>
<evidence type="ECO:0000256" key="5">
    <source>
        <dbReference type="ARBA" id="ARBA00022679"/>
    </source>
</evidence>
<reference evidence="19 20" key="1">
    <citation type="submission" date="2020-05" db="EMBL/GenBank/DDBJ databases">
        <authorList>
            <person name="Casaregola S."/>
            <person name="Devillers H."/>
            <person name="Grondin C."/>
        </authorList>
    </citation>
    <scope>NUCLEOTIDE SEQUENCE [LARGE SCALE GENOMIC DNA]</scope>
    <source>
        <strain evidence="19 20">CLIB 1767</strain>
    </source>
</reference>
<dbReference type="Pfam" id="PF04191">
    <property type="entry name" value="PEMT"/>
    <property type="match status" value="1"/>
</dbReference>
<keyword evidence="4 17" id="KW-0489">Methyltransferase</keyword>
<comment type="caution">
    <text evidence="19">The sequence shown here is derived from an EMBL/GenBank/DDBJ whole genome shotgun (WGS) entry which is preliminary data.</text>
</comment>
<dbReference type="GeneID" id="64857636"/>
<keyword evidence="6 17" id="KW-0949">S-adenosyl-L-methionine</keyword>
<protein>
    <recommendedName>
        <fullName evidence="17">Phosphatidyl-N-methylethanolamine N-methyltransferase</fullName>
        <ecNumber evidence="17">2.1.1.71</ecNumber>
    </recommendedName>
    <alternativeName>
        <fullName evidence="17">Phospholipid methyltransferase</fullName>
        <shortName evidence="17">PLMT</shortName>
    </alternativeName>
</protein>
<evidence type="ECO:0000256" key="7">
    <source>
        <dbReference type="ARBA" id="ARBA00022692"/>
    </source>
</evidence>
<dbReference type="Gene3D" id="1.20.120.1630">
    <property type="match status" value="1"/>
</dbReference>
<evidence type="ECO:0000256" key="16">
    <source>
        <dbReference type="ARBA" id="ARBA00052459"/>
    </source>
</evidence>
<proteinExistence type="inferred from homology"/>
<dbReference type="UniPathway" id="UPA00753"/>
<feature type="transmembrane region" description="Helical" evidence="18">
    <location>
        <begin position="31"/>
        <end position="50"/>
    </location>
</feature>
<comment type="pathway">
    <text evidence="2">Lipid metabolism.</text>
</comment>
<dbReference type="EMBL" id="CAEFZW010000004">
    <property type="protein sequence ID" value="CAB4254636.1"/>
    <property type="molecule type" value="Genomic_DNA"/>
</dbReference>
<evidence type="ECO:0000313" key="19">
    <source>
        <dbReference type="EMBL" id="CAB4254636.1"/>
    </source>
</evidence>
<dbReference type="FunFam" id="1.20.120.1630:FF:000005">
    <property type="entry name" value="Phosphatidylethanolamine N-methyltransferase"/>
    <property type="match status" value="1"/>
</dbReference>
<keyword evidence="20" id="KW-1185">Reference proteome</keyword>
<name>A0A8H2VFI2_9SACH</name>
<keyword evidence="3 17" id="KW-0444">Lipid biosynthesis</keyword>
<evidence type="ECO:0000256" key="17">
    <source>
        <dbReference type="HAMAP-Rule" id="MF_03216"/>
    </source>
</evidence>
<keyword evidence="5 17" id="KW-0808">Transferase</keyword>
<feature type="intramembrane region" description="Helical" evidence="17">
    <location>
        <begin position="30"/>
        <end position="50"/>
    </location>
</feature>
<evidence type="ECO:0000256" key="1">
    <source>
        <dbReference type="ARBA" id="ARBA00004969"/>
    </source>
</evidence>
<feature type="topological domain" description="Lumenal" evidence="17">
    <location>
        <begin position="132"/>
        <end position="174"/>
    </location>
</feature>
<keyword evidence="12 17" id="KW-0472">Membrane</keyword>
<feature type="topological domain" description="Lumenal" evidence="17">
    <location>
        <begin position="51"/>
        <end position="62"/>
    </location>
</feature>
<accession>A0A8H2VFI2</accession>
<evidence type="ECO:0000256" key="12">
    <source>
        <dbReference type="ARBA" id="ARBA00023136"/>
    </source>
</evidence>
<keyword evidence="13 17" id="KW-0594">Phospholipid biosynthesis</keyword>
<feature type="topological domain" description="Cytoplasmic" evidence="17">
    <location>
        <begin position="84"/>
        <end position="110"/>
    </location>
</feature>
<keyword evidence="7 17" id="KW-0812">Transmembrane</keyword>
<comment type="subcellular location">
    <subcellularLocation>
        <location evidence="17">Endoplasmic reticulum membrane</location>
        <topology evidence="17">Multi-pass membrane protein</topology>
    </subcellularLocation>
    <subcellularLocation>
        <location evidence="17">Mitochondrion membrane</location>
        <topology evidence="17">Multi-pass membrane protein</topology>
    </subcellularLocation>
</comment>
<dbReference type="PANTHER" id="PTHR15458">
    <property type="entry name" value="PHOSPHATIDYLETHANOLAMINE N-METHYLTRANSFERASE"/>
    <property type="match status" value="1"/>
</dbReference>
<dbReference type="GO" id="GO:0005789">
    <property type="term" value="C:endoplasmic reticulum membrane"/>
    <property type="evidence" value="ECO:0007669"/>
    <property type="project" value="UniProtKB-SubCell"/>
</dbReference>
<dbReference type="InterPro" id="IPR007318">
    <property type="entry name" value="Phopholipid_MeTrfase"/>
</dbReference>
<keyword evidence="10 17" id="KW-0443">Lipid metabolism</keyword>
<comment type="catalytic activity">
    <reaction evidence="16 17">
        <text>a 1,2-diacyl-sn-glycero-3-phospho-N-methylethanolamine + S-adenosyl-L-methionine = a 1,2-diacyl-sn-glycero-3-phospho-N,N-dimethylethanolamine + S-adenosyl-L-homocysteine + H(+)</text>
        <dbReference type="Rhea" id="RHEA:32735"/>
        <dbReference type="ChEBI" id="CHEBI:15378"/>
        <dbReference type="ChEBI" id="CHEBI:57856"/>
        <dbReference type="ChEBI" id="CHEBI:59789"/>
        <dbReference type="ChEBI" id="CHEBI:64572"/>
        <dbReference type="ChEBI" id="CHEBI:64573"/>
        <dbReference type="EC" id="2.1.1.71"/>
    </reaction>
</comment>
<evidence type="ECO:0000256" key="9">
    <source>
        <dbReference type="ARBA" id="ARBA00022989"/>
    </source>
</evidence>
<evidence type="ECO:0000256" key="4">
    <source>
        <dbReference type="ARBA" id="ARBA00022603"/>
    </source>
</evidence>
<feature type="topological domain" description="Cytoplasmic" evidence="17">
    <location>
        <begin position="196"/>
        <end position="218"/>
    </location>
</feature>
<sequence length="218" mass="24471">MSETVDFKAVLEQTKELYGNLIQAVDFNDPYLRYSLVWVAFNPIFWNIVARLEYNTHFLTKVTGSAKAGCYTLAVIIFTLGLGRDHMFNLALKNQETSPFLQVDLLQKIGYAAITLGQILVLSSMYQLGVTGTYLGDYFGILMKDRVTSFPFNVSNNPMYQGSTLSFLGISLIKAKPAGLAVTLAVQLMYDIALQFEEPFTTKIYANRDSVENQKKNL</sequence>
<evidence type="ECO:0000256" key="14">
    <source>
        <dbReference type="ARBA" id="ARBA00023264"/>
    </source>
</evidence>
<evidence type="ECO:0000256" key="18">
    <source>
        <dbReference type="SAM" id="Phobius"/>
    </source>
</evidence>
<comment type="function">
    <text evidence="17">Catalyzes the second two steps of the methylation pathway of phosphatidylcholine biosynthesis, the SAM-dependent methylation of phosphatidylmonomethylethanolamine (PMME) to phosphatidyldimethylethanolamine (PDME) and of PDME to phosphatidylcholine (PC).</text>
</comment>
<comment type="pathway">
    <text evidence="1 17">Phospholipid metabolism; phosphatidylcholine biosynthesis.</text>
</comment>
<dbReference type="InterPro" id="IPR024960">
    <property type="entry name" value="PEMT/MFAP"/>
</dbReference>
<feature type="binding site" evidence="17">
    <location>
        <begin position="197"/>
        <end position="198"/>
    </location>
    <ligand>
        <name>S-adenosyl-L-methionine</name>
        <dbReference type="ChEBI" id="CHEBI:59789"/>
    </ligand>
</feature>
<dbReference type="PIRSF" id="PIRSF005444">
    <property type="entry name" value="PEMT"/>
    <property type="match status" value="1"/>
</dbReference>
<feature type="transmembrane region" description="Helical" evidence="18">
    <location>
        <begin position="62"/>
        <end position="82"/>
    </location>
</feature>
<evidence type="ECO:0000256" key="6">
    <source>
        <dbReference type="ARBA" id="ARBA00022691"/>
    </source>
</evidence>
<evidence type="ECO:0000256" key="8">
    <source>
        <dbReference type="ARBA" id="ARBA00022824"/>
    </source>
</evidence>
<feature type="binding site" evidence="17">
    <location>
        <begin position="115"/>
        <end position="117"/>
    </location>
    <ligand>
        <name>S-adenosyl-L-methionine</name>
        <dbReference type="ChEBI" id="CHEBI:59789"/>
    </ligand>
</feature>
<evidence type="ECO:0000256" key="15">
    <source>
        <dbReference type="ARBA" id="ARBA00051252"/>
    </source>
</evidence>
<keyword evidence="9 17" id="KW-1133">Transmembrane helix</keyword>
<evidence type="ECO:0000256" key="3">
    <source>
        <dbReference type="ARBA" id="ARBA00022516"/>
    </source>
</evidence>
<comment type="catalytic activity">
    <reaction evidence="15">
        <text>a 1,2-diacyl-sn-glycero-3-phospho-N,N-dimethylethanolamine + S-adenosyl-L-methionine = a 1,2-diacyl-sn-glycero-3-phosphocholine + S-adenosyl-L-homocysteine + H(+)</text>
        <dbReference type="Rhea" id="RHEA:32739"/>
        <dbReference type="ChEBI" id="CHEBI:15378"/>
        <dbReference type="ChEBI" id="CHEBI:57643"/>
        <dbReference type="ChEBI" id="CHEBI:57856"/>
        <dbReference type="ChEBI" id="CHEBI:59789"/>
        <dbReference type="ChEBI" id="CHEBI:64572"/>
        <dbReference type="EC" id="2.1.1.71"/>
    </reaction>
</comment>
<dbReference type="GO" id="GO:0006656">
    <property type="term" value="P:phosphatidylcholine biosynthetic process"/>
    <property type="evidence" value="ECO:0007669"/>
    <property type="project" value="UniProtKB-UniRule"/>
</dbReference>
<dbReference type="GO" id="GO:0032259">
    <property type="term" value="P:methylation"/>
    <property type="evidence" value="ECO:0007669"/>
    <property type="project" value="UniProtKB-KW"/>
</dbReference>
<dbReference type="OrthoDB" id="8300106at2759"/>
<dbReference type="HAMAP" id="MF_03216">
    <property type="entry name" value="PLMT"/>
    <property type="match status" value="1"/>
</dbReference>
<dbReference type="AlphaFoldDB" id="A0A8H2VFI2"/>
<feature type="transmembrane region" description="Helical" evidence="18">
    <location>
        <begin position="109"/>
        <end position="136"/>
    </location>
</feature>
<dbReference type="GO" id="GO:0031966">
    <property type="term" value="C:mitochondrial membrane"/>
    <property type="evidence" value="ECO:0007669"/>
    <property type="project" value="UniProtKB-SubCell"/>
</dbReference>